<dbReference type="EMBL" id="CAXKWB010006523">
    <property type="protein sequence ID" value="CAL4083155.1"/>
    <property type="molecule type" value="Genomic_DNA"/>
</dbReference>
<proteinExistence type="predicted"/>
<accession>A0AAV2QJI6</accession>
<comment type="caution">
    <text evidence="2">The sequence shown here is derived from an EMBL/GenBank/DDBJ whole genome shotgun (WGS) entry which is preliminary data.</text>
</comment>
<keyword evidence="3" id="KW-1185">Reference proteome</keyword>
<sequence length="118" mass="13540">MSIRWGSMMSDSFNVSNGVRQGGILSPYLFNIYMNDLSLRLKKHYAGCKMANLISNHLFYADDLALLCPSQKGLQELIEICEKYAHEHDIKFNTKKNVVLIRRSKLLKKCCSCSIYTL</sequence>
<name>A0AAV2QJI6_MEGNR</name>
<dbReference type="AlphaFoldDB" id="A0AAV2QJI6"/>
<dbReference type="InterPro" id="IPR000477">
    <property type="entry name" value="RT_dom"/>
</dbReference>
<dbReference type="SUPFAM" id="SSF56672">
    <property type="entry name" value="DNA/RNA polymerases"/>
    <property type="match status" value="1"/>
</dbReference>
<dbReference type="PANTHER" id="PTHR47027:SF20">
    <property type="entry name" value="REVERSE TRANSCRIPTASE-LIKE PROTEIN WITH RNA-DIRECTED DNA POLYMERASE DOMAIN"/>
    <property type="match status" value="1"/>
</dbReference>
<organism evidence="2 3">
    <name type="scientific">Meganyctiphanes norvegica</name>
    <name type="common">Northern krill</name>
    <name type="synonym">Thysanopoda norvegica</name>
    <dbReference type="NCBI Taxonomy" id="48144"/>
    <lineage>
        <taxon>Eukaryota</taxon>
        <taxon>Metazoa</taxon>
        <taxon>Ecdysozoa</taxon>
        <taxon>Arthropoda</taxon>
        <taxon>Crustacea</taxon>
        <taxon>Multicrustacea</taxon>
        <taxon>Malacostraca</taxon>
        <taxon>Eumalacostraca</taxon>
        <taxon>Eucarida</taxon>
        <taxon>Euphausiacea</taxon>
        <taxon>Euphausiidae</taxon>
        <taxon>Meganyctiphanes</taxon>
    </lineage>
</organism>
<gene>
    <name evidence="2" type="ORF">MNOR_LOCUS12094</name>
</gene>
<evidence type="ECO:0000313" key="3">
    <source>
        <dbReference type="Proteomes" id="UP001497623"/>
    </source>
</evidence>
<dbReference type="InterPro" id="IPR043502">
    <property type="entry name" value="DNA/RNA_pol_sf"/>
</dbReference>
<reference evidence="2 3" key="1">
    <citation type="submission" date="2024-05" db="EMBL/GenBank/DDBJ databases">
        <authorList>
            <person name="Wallberg A."/>
        </authorList>
    </citation>
    <scope>NUCLEOTIDE SEQUENCE [LARGE SCALE GENOMIC DNA]</scope>
</reference>
<protein>
    <recommendedName>
        <fullName evidence="1">Reverse transcriptase domain-containing protein</fullName>
    </recommendedName>
</protein>
<evidence type="ECO:0000313" key="2">
    <source>
        <dbReference type="EMBL" id="CAL4083155.1"/>
    </source>
</evidence>
<dbReference type="PANTHER" id="PTHR47027">
    <property type="entry name" value="REVERSE TRANSCRIPTASE DOMAIN-CONTAINING PROTEIN"/>
    <property type="match status" value="1"/>
</dbReference>
<dbReference type="Pfam" id="PF00078">
    <property type="entry name" value="RVT_1"/>
    <property type="match status" value="1"/>
</dbReference>
<feature type="domain" description="Reverse transcriptase" evidence="1">
    <location>
        <begin position="1"/>
        <end position="118"/>
    </location>
</feature>
<evidence type="ECO:0000259" key="1">
    <source>
        <dbReference type="PROSITE" id="PS50878"/>
    </source>
</evidence>
<dbReference type="GO" id="GO:0071897">
    <property type="term" value="P:DNA biosynthetic process"/>
    <property type="evidence" value="ECO:0007669"/>
    <property type="project" value="UniProtKB-ARBA"/>
</dbReference>
<dbReference type="Proteomes" id="UP001497623">
    <property type="component" value="Unassembled WGS sequence"/>
</dbReference>
<dbReference type="PROSITE" id="PS50878">
    <property type="entry name" value="RT_POL"/>
    <property type="match status" value="1"/>
</dbReference>